<dbReference type="InterPro" id="IPR051257">
    <property type="entry name" value="Diverse_CBS-Domain"/>
</dbReference>
<organism evidence="5 6">
    <name type="scientific">Desulfarculus baarsii (strain ATCC 33931 / DSM 2075 / LMG 7858 / VKM B-1802 / 2st14)</name>
    <dbReference type="NCBI Taxonomy" id="644282"/>
    <lineage>
        <taxon>Bacteria</taxon>
        <taxon>Pseudomonadati</taxon>
        <taxon>Thermodesulfobacteriota</taxon>
        <taxon>Desulfarculia</taxon>
        <taxon>Desulfarculales</taxon>
        <taxon>Desulfarculaceae</taxon>
        <taxon>Desulfarculus</taxon>
    </lineage>
</organism>
<dbReference type="CDD" id="cd05401">
    <property type="entry name" value="NT_GlnE_GlnD_like"/>
    <property type="match status" value="1"/>
</dbReference>
<dbReference type="OrthoDB" id="9808528at2"/>
<evidence type="ECO:0000256" key="1">
    <source>
        <dbReference type="ARBA" id="ARBA00023122"/>
    </source>
</evidence>
<dbReference type="HOGENOM" id="CLU_027866_1_0_7"/>
<dbReference type="InterPro" id="IPR005105">
    <property type="entry name" value="GlnD_Uridyltrans_N"/>
</dbReference>
<dbReference type="InterPro" id="IPR046342">
    <property type="entry name" value="CBS_dom_sf"/>
</dbReference>
<dbReference type="SUPFAM" id="SSF54631">
    <property type="entry name" value="CBS-domain pair"/>
    <property type="match status" value="1"/>
</dbReference>
<dbReference type="InterPro" id="IPR018490">
    <property type="entry name" value="cNMP-bd_dom_sf"/>
</dbReference>
<dbReference type="PROSITE" id="PS51371">
    <property type="entry name" value="CBS"/>
    <property type="match status" value="2"/>
</dbReference>
<keyword evidence="6" id="KW-1185">Reference proteome</keyword>
<evidence type="ECO:0000313" key="6">
    <source>
        <dbReference type="Proteomes" id="UP000009047"/>
    </source>
</evidence>
<dbReference type="eggNOG" id="COG2905">
    <property type="taxonomic scope" value="Bacteria"/>
</dbReference>
<gene>
    <name evidence="5" type="ordered locus">Deba_0802</name>
</gene>
<dbReference type="CDD" id="cd00038">
    <property type="entry name" value="CAP_ED"/>
    <property type="match status" value="1"/>
</dbReference>
<keyword evidence="1 2" id="KW-0129">CBS domain</keyword>
<dbReference type="InterPro" id="IPR014710">
    <property type="entry name" value="RmlC-like_jellyroll"/>
</dbReference>
<feature type="domain" description="CBS" evidence="4">
    <location>
        <begin position="173"/>
        <end position="232"/>
    </location>
</feature>
<feature type="domain" description="Cyclic nucleotide-binding" evidence="3">
    <location>
        <begin position="18"/>
        <end position="140"/>
    </location>
</feature>
<dbReference type="CDD" id="cd04587">
    <property type="entry name" value="CBS_pair_CAP-ED_NT_Pol-beta-like_DUF294_assoc"/>
    <property type="match status" value="1"/>
</dbReference>
<reference evidence="5 6" key="1">
    <citation type="journal article" date="2010" name="Stand. Genomic Sci.">
        <title>Complete genome sequence of Desulfarculus baarsii type strain (2st14).</title>
        <authorList>
            <person name="Sun H."/>
            <person name="Spring S."/>
            <person name="Lapidus A."/>
            <person name="Davenport K."/>
            <person name="Del Rio T.G."/>
            <person name="Tice H."/>
            <person name="Nolan M."/>
            <person name="Copeland A."/>
            <person name="Cheng J.F."/>
            <person name="Lucas S."/>
            <person name="Tapia R."/>
            <person name="Goodwin L."/>
            <person name="Pitluck S."/>
            <person name="Ivanova N."/>
            <person name="Pagani I."/>
            <person name="Mavromatis K."/>
            <person name="Ovchinnikova G."/>
            <person name="Pati A."/>
            <person name="Chen A."/>
            <person name="Palaniappan K."/>
            <person name="Hauser L."/>
            <person name="Chang Y.J."/>
            <person name="Jeffries C.D."/>
            <person name="Detter J.C."/>
            <person name="Han C."/>
            <person name="Rohde M."/>
            <person name="Brambilla E."/>
            <person name="Goker M."/>
            <person name="Woyke T."/>
            <person name="Bristow J."/>
            <person name="Eisen J.A."/>
            <person name="Markowitz V."/>
            <person name="Hugenholtz P."/>
            <person name="Kyrpides N.C."/>
            <person name="Klenk H.P."/>
            <person name="Land M."/>
        </authorList>
    </citation>
    <scope>NUCLEOTIDE SEQUENCE [LARGE SCALE GENOMIC DNA]</scope>
    <source>
        <strain evidence="6">ATCC 33931 / DSM 2075 / LMG 7858 / VKM B-1802 / 2st14</strain>
    </source>
</reference>
<dbReference type="AlphaFoldDB" id="E1QF37"/>
<dbReference type="Pfam" id="PF00571">
    <property type="entry name" value="CBS"/>
    <property type="match status" value="2"/>
</dbReference>
<dbReference type="InterPro" id="IPR000595">
    <property type="entry name" value="cNMP-bd_dom"/>
</dbReference>
<dbReference type="Pfam" id="PF00027">
    <property type="entry name" value="cNMP_binding"/>
    <property type="match status" value="1"/>
</dbReference>
<evidence type="ECO:0000259" key="4">
    <source>
        <dbReference type="PROSITE" id="PS51371"/>
    </source>
</evidence>
<dbReference type="Gene3D" id="3.10.580.10">
    <property type="entry name" value="CBS-domain"/>
    <property type="match status" value="1"/>
</dbReference>
<dbReference type="PANTHER" id="PTHR43080">
    <property type="entry name" value="CBS DOMAIN-CONTAINING PROTEIN CBSX3, MITOCHONDRIAL"/>
    <property type="match status" value="1"/>
</dbReference>
<evidence type="ECO:0000259" key="3">
    <source>
        <dbReference type="PROSITE" id="PS50042"/>
    </source>
</evidence>
<dbReference type="EMBL" id="CP002085">
    <property type="protein sequence ID" value="ADK84173.1"/>
    <property type="molecule type" value="Genomic_DNA"/>
</dbReference>
<dbReference type="KEGG" id="dbr:Deba_0802"/>
<proteinExistence type="predicted"/>
<sequence>MDDFPWRRVLDFVRGVAPFDALGPDELGRVARSMEIAYFPRGRRIIAAGGAPAQALHIIQSGAAEQSLPARDGRPPALIDLRGEGDVFGAASLLAGQSPLFDVVAREDMVCYLLPAEPFKALVADHAAFQRFFGSSLAHDLAAAASLGRATPVDGLDLGLGAALSRSRVGEVMSRQALCGPPQTSLRQAARLMTERQVGSIIVADAAGQPIGILTDSDFRGRVMLSARHFDQPIADFMTSPVRTIAPNAYAFDALLTMSRHGLHHLAVVEGGRLVGVVSDRDLQALTGASPVALAREIDKAESVDELVGLHGRVDRVIERLLRLGGSARDMLELVTEFNDRLTHKLVQLCEADMEAQGLGPAPTPYCWLALGSEGRREQTLRTDQDNAIVFANVPADSLGAVKGWFLGLAHRVTRALEACGFPLCNGDVMADNPRWCQTLDQWKDVFGGWVSQPKPLTLRMASIFFDFRAIYAESDYDEALREHLRQALEGNRLFLRFMAKNGLYNRAPLGFLRQLVVERGGEHKNKLNLKNSGLMPLVDGARVLALDQGVMATGTLDRLAAAAEAGVLRPALAADLAEAFGFITLMRIGRHLEARAAGQTPDNYIDPASLGSLQRKTLKESFRVISEFQALLEHRYQTWLLT</sequence>
<dbReference type="InterPro" id="IPR018821">
    <property type="entry name" value="DUF294_put_nucleoTrafse_sb-bd"/>
</dbReference>
<dbReference type="PANTHER" id="PTHR43080:SF2">
    <property type="entry name" value="CBS DOMAIN-CONTAINING PROTEIN"/>
    <property type="match status" value="1"/>
</dbReference>
<evidence type="ECO:0000256" key="2">
    <source>
        <dbReference type="PROSITE-ProRule" id="PRU00703"/>
    </source>
</evidence>
<dbReference type="SMART" id="SM00116">
    <property type="entry name" value="CBS"/>
    <property type="match status" value="2"/>
</dbReference>
<dbReference type="InterPro" id="IPR000644">
    <property type="entry name" value="CBS_dom"/>
</dbReference>
<feature type="domain" description="CBS" evidence="4">
    <location>
        <begin position="238"/>
        <end position="294"/>
    </location>
</feature>
<evidence type="ECO:0000313" key="5">
    <source>
        <dbReference type="EMBL" id="ADK84173.1"/>
    </source>
</evidence>
<dbReference type="Gene3D" id="2.60.120.10">
    <property type="entry name" value="Jelly Rolls"/>
    <property type="match status" value="1"/>
</dbReference>
<dbReference type="Proteomes" id="UP000009047">
    <property type="component" value="Chromosome"/>
</dbReference>
<dbReference type="GO" id="GO:0008773">
    <property type="term" value="F:[protein-PII] uridylyltransferase activity"/>
    <property type="evidence" value="ECO:0007669"/>
    <property type="project" value="InterPro"/>
</dbReference>
<dbReference type="PROSITE" id="PS50042">
    <property type="entry name" value="CNMP_BINDING_3"/>
    <property type="match status" value="1"/>
</dbReference>
<dbReference type="Pfam" id="PF03445">
    <property type="entry name" value="DUF294"/>
    <property type="match status" value="1"/>
</dbReference>
<dbReference type="SUPFAM" id="SSF51206">
    <property type="entry name" value="cAMP-binding domain-like"/>
    <property type="match status" value="1"/>
</dbReference>
<name>E1QF37_DESB2</name>
<dbReference type="Pfam" id="PF10335">
    <property type="entry name" value="DUF294_C"/>
    <property type="match status" value="1"/>
</dbReference>
<dbReference type="STRING" id="644282.Deba_0802"/>
<accession>E1QF37</accession>
<dbReference type="RefSeq" id="WP_013257628.1">
    <property type="nucleotide sequence ID" value="NC_014365.1"/>
</dbReference>
<protein>
    <submittedName>
        <fullName evidence="5">CBS domain and cyclic nucleotide-regulated nucleotidyltransferase</fullName>
    </submittedName>
</protein>